<evidence type="ECO:0008006" key="5">
    <source>
        <dbReference type="Google" id="ProtNLM"/>
    </source>
</evidence>
<evidence type="ECO:0000256" key="2">
    <source>
        <dbReference type="SAM" id="SignalP"/>
    </source>
</evidence>
<dbReference type="RefSeq" id="WP_237486262.1">
    <property type="nucleotide sequence ID" value="NZ_CAKLCM010000003.1"/>
</dbReference>
<feature type="chain" id="PRO_5046373214" description="Chromosome partitioning protein ParA" evidence="2">
    <location>
        <begin position="30"/>
        <end position="470"/>
    </location>
</feature>
<dbReference type="EMBL" id="CAKLCM010000003">
    <property type="protein sequence ID" value="CAH0529680.1"/>
    <property type="molecule type" value="Genomic_DNA"/>
</dbReference>
<feature type="coiled-coil region" evidence="1">
    <location>
        <begin position="109"/>
        <end position="136"/>
    </location>
</feature>
<sequence>MSCKLFTLNTKAASLVAVLCLSYGSLSSASELINFDEQIALDDINRQYESSYQATGLEQNVSHYNTLSSDIESVKIKLTNSIDIVNTDSLKLKDQLIAGQYDESLVLTLRNMSANIARLKTLLANNETELATLTESIATGQNDVNHLARTKNKQLLSLYEQIKSRHVSSARTVLSDTVTGQIECDVTQSLSACVNSNLTSMKNSFVLGKGGAERIAIDSFKVTDATQKMSGDLSYTVNAKYKRVYNANLEVELRKALGLEKIFFVFRSNTKGTEYYINDQKVGRGEKVQISGNYVGVYDVKAVKGGKTQSLKLNLENDGDYFFPFASQKTTSKTSKQPESKTAENASSLTKQILSGLSIQPNDDELKPANYYSNTVIHKDELYHYLSPVEHKNSGRKTVYLSQQRADQYCQEKLSAQLASKDVYNYLAKSHKLDAGSYWIANGQVYSATTQAIVDSQSKQNRFICMLSMQ</sequence>
<organism evidence="3 4">
    <name type="scientific">Vibrio hippocampi</name>
    <dbReference type="NCBI Taxonomy" id="654686"/>
    <lineage>
        <taxon>Bacteria</taxon>
        <taxon>Pseudomonadati</taxon>
        <taxon>Pseudomonadota</taxon>
        <taxon>Gammaproteobacteria</taxon>
        <taxon>Vibrionales</taxon>
        <taxon>Vibrionaceae</taxon>
        <taxon>Vibrio</taxon>
    </lineage>
</organism>
<proteinExistence type="predicted"/>
<reference evidence="3" key="1">
    <citation type="submission" date="2021-12" db="EMBL/GenBank/DDBJ databases">
        <authorList>
            <person name="Rodrigo-Torres L."/>
            <person name="Arahal R. D."/>
            <person name="Lucena T."/>
        </authorList>
    </citation>
    <scope>NUCLEOTIDE SEQUENCE</scope>
    <source>
        <strain evidence="3">CECT 8226</strain>
    </source>
</reference>
<keyword evidence="4" id="KW-1185">Reference proteome</keyword>
<evidence type="ECO:0000313" key="4">
    <source>
        <dbReference type="Proteomes" id="UP000838160"/>
    </source>
</evidence>
<feature type="signal peptide" evidence="2">
    <location>
        <begin position="1"/>
        <end position="29"/>
    </location>
</feature>
<evidence type="ECO:0000256" key="1">
    <source>
        <dbReference type="SAM" id="Coils"/>
    </source>
</evidence>
<dbReference type="Proteomes" id="UP000838160">
    <property type="component" value="Unassembled WGS sequence"/>
</dbReference>
<keyword evidence="2" id="KW-0732">Signal</keyword>
<protein>
    <recommendedName>
        <fullName evidence="5">Chromosome partitioning protein ParA</fullName>
    </recommendedName>
</protein>
<evidence type="ECO:0000313" key="3">
    <source>
        <dbReference type="EMBL" id="CAH0529680.1"/>
    </source>
</evidence>
<comment type="caution">
    <text evidence="3">The sequence shown here is derived from an EMBL/GenBank/DDBJ whole genome shotgun (WGS) entry which is preliminary data.</text>
</comment>
<gene>
    <name evidence="3" type="ORF">VHP8226_03435</name>
</gene>
<keyword evidence="1" id="KW-0175">Coiled coil</keyword>
<accession>A0ABN8DM51</accession>
<name>A0ABN8DM51_9VIBR</name>